<keyword evidence="9 13" id="KW-0460">Magnesium</keyword>
<dbReference type="InterPro" id="IPR011611">
    <property type="entry name" value="PfkB_dom"/>
</dbReference>
<comment type="pathway">
    <text evidence="1 13">Purine metabolism; AMP biosynthesis via salvage pathway; AMP from adenosine: step 1/1.</text>
</comment>
<dbReference type="InterPro" id="IPR002173">
    <property type="entry name" value="Carboh/pur_kinase_PfkB_CS"/>
</dbReference>
<dbReference type="GO" id="GO:0005524">
    <property type="term" value="F:ATP binding"/>
    <property type="evidence" value="ECO:0007669"/>
    <property type="project" value="UniProtKB-UniRule"/>
</dbReference>
<evidence type="ECO:0000259" key="14">
    <source>
        <dbReference type="Pfam" id="PF00294"/>
    </source>
</evidence>
<dbReference type="Pfam" id="PF00294">
    <property type="entry name" value="PfkB"/>
    <property type="match status" value="1"/>
</dbReference>
<dbReference type="GO" id="GO:0005829">
    <property type="term" value="C:cytosol"/>
    <property type="evidence" value="ECO:0007669"/>
    <property type="project" value="TreeGrafter"/>
</dbReference>
<proteinExistence type="inferred from homology"/>
<dbReference type="InterPro" id="IPR029056">
    <property type="entry name" value="Ribokinase-like"/>
</dbReference>
<dbReference type="GO" id="GO:0004001">
    <property type="term" value="F:adenosine kinase activity"/>
    <property type="evidence" value="ECO:0007669"/>
    <property type="project" value="UniProtKB-UniRule"/>
</dbReference>
<keyword evidence="13" id="KW-0539">Nucleus</keyword>
<comment type="cofactor">
    <cofactor evidence="13">
        <name>Mg(2+)</name>
        <dbReference type="ChEBI" id="CHEBI:18420"/>
    </cofactor>
    <text evidence="13">Binds 3 Mg(2+) ions per subunit.</text>
</comment>
<comment type="catalytic activity">
    <reaction evidence="10 13">
        <text>adenosine + ATP = AMP + ADP + H(+)</text>
        <dbReference type="Rhea" id="RHEA:20824"/>
        <dbReference type="ChEBI" id="CHEBI:15378"/>
        <dbReference type="ChEBI" id="CHEBI:16335"/>
        <dbReference type="ChEBI" id="CHEBI:30616"/>
        <dbReference type="ChEBI" id="CHEBI:456215"/>
        <dbReference type="ChEBI" id="CHEBI:456216"/>
        <dbReference type="EC" id="2.7.1.20"/>
    </reaction>
</comment>
<dbReference type="GO" id="GO:0006166">
    <property type="term" value="P:purine ribonucleoside salvage"/>
    <property type="evidence" value="ECO:0007669"/>
    <property type="project" value="UniProtKB-KW"/>
</dbReference>
<dbReference type="PROSITE" id="PS00584">
    <property type="entry name" value="PFKB_KINASES_2"/>
    <property type="match status" value="1"/>
</dbReference>
<organism evidence="15 16">
    <name type="scientific">Zophobas morio</name>
    <dbReference type="NCBI Taxonomy" id="2755281"/>
    <lineage>
        <taxon>Eukaryota</taxon>
        <taxon>Metazoa</taxon>
        <taxon>Ecdysozoa</taxon>
        <taxon>Arthropoda</taxon>
        <taxon>Hexapoda</taxon>
        <taxon>Insecta</taxon>
        <taxon>Pterygota</taxon>
        <taxon>Neoptera</taxon>
        <taxon>Endopterygota</taxon>
        <taxon>Coleoptera</taxon>
        <taxon>Polyphaga</taxon>
        <taxon>Cucujiformia</taxon>
        <taxon>Tenebrionidae</taxon>
        <taxon>Zophobas</taxon>
    </lineage>
</organism>
<name>A0AA38HIM9_9CUCU</name>
<dbReference type="AlphaFoldDB" id="A0AA38HIM9"/>
<evidence type="ECO:0000256" key="11">
    <source>
        <dbReference type="ARBA" id="ARBA00068771"/>
    </source>
</evidence>
<evidence type="ECO:0000256" key="5">
    <source>
        <dbReference type="ARBA" id="ARBA00022726"/>
    </source>
</evidence>
<sequence>MTKEGLILGIGNPLLDISASVTEELLKKYKLEPNSAILAEHSHLPLYKEISELPNVNFVPGGATQNAIRIAKWILEAPRSCTYVGCVGKDRYAGIMKCICEKEGVRTVYMEDDTLPTGTCAVLITAQQRSLVANLSAAKNFHISFLEKPEAKLLYSAAYFLVSSFESIFKLAQYCAETNKVFCMNLSAVYLVRSFKAQLLSLSSYWDVLCGNETEACAFAEEIGLEVTSLESIALELSRMKKENPQRQRVIVITRGPLPTIVCYDGRVTLHEVSPLEDGEIVDTNAAGDAFFGGFLAQYVMGKPLDECVRCGHYTACVILQQSGCTIPSGIFLSLYMSTLAYKLKLTL</sequence>
<keyword evidence="6 13" id="KW-0547">Nucleotide-binding</keyword>
<dbReference type="GO" id="GO:0006144">
    <property type="term" value="P:purine nucleobase metabolic process"/>
    <property type="evidence" value="ECO:0007669"/>
    <property type="project" value="TreeGrafter"/>
</dbReference>
<evidence type="ECO:0000256" key="2">
    <source>
        <dbReference type="ARBA" id="ARBA00010688"/>
    </source>
</evidence>
<dbReference type="EC" id="2.7.1.20" evidence="3 13"/>
<comment type="subunit">
    <text evidence="13">Monomer.</text>
</comment>
<dbReference type="Gene3D" id="3.40.1190.20">
    <property type="match status" value="1"/>
</dbReference>
<accession>A0AA38HIM9</accession>
<gene>
    <name evidence="15" type="ORF">Zmor_004272</name>
</gene>
<feature type="active site" description="Proton acceptor" evidence="12">
    <location>
        <position position="289"/>
    </location>
</feature>
<evidence type="ECO:0000256" key="8">
    <source>
        <dbReference type="ARBA" id="ARBA00022840"/>
    </source>
</evidence>
<dbReference type="PRINTS" id="PR00989">
    <property type="entry name" value="ADENOKINASE"/>
</dbReference>
<comment type="function">
    <text evidence="13">ATP dependent phosphorylation of adenosine and other related nucleoside analogs to monophosphate derivatives.</text>
</comment>
<dbReference type="GO" id="GO:0005634">
    <property type="term" value="C:nucleus"/>
    <property type="evidence" value="ECO:0007669"/>
    <property type="project" value="UniProtKB-SubCell"/>
</dbReference>
<evidence type="ECO:0000256" key="6">
    <source>
        <dbReference type="ARBA" id="ARBA00022741"/>
    </source>
</evidence>
<dbReference type="PANTHER" id="PTHR45769">
    <property type="entry name" value="ADENOSINE KINASE"/>
    <property type="match status" value="1"/>
</dbReference>
<evidence type="ECO:0000256" key="12">
    <source>
        <dbReference type="PIRSR" id="PIRSR601805-1"/>
    </source>
</evidence>
<comment type="subcellular location">
    <subcellularLocation>
        <location evidence="13">Nucleus</location>
    </subcellularLocation>
</comment>
<dbReference type="CDD" id="cd01168">
    <property type="entry name" value="adenosine_kinase"/>
    <property type="match status" value="1"/>
</dbReference>
<keyword evidence="4 13" id="KW-0808">Transferase</keyword>
<evidence type="ECO:0000313" key="15">
    <source>
        <dbReference type="EMBL" id="KAJ3625377.1"/>
    </source>
</evidence>
<evidence type="ECO:0000256" key="3">
    <source>
        <dbReference type="ARBA" id="ARBA00012119"/>
    </source>
</evidence>
<keyword evidence="7 13" id="KW-0418">Kinase</keyword>
<feature type="domain" description="Carbohydrate kinase PfkB" evidence="14">
    <location>
        <begin position="37"/>
        <end position="328"/>
    </location>
</feature>
<evidence type="ECO:0000256" key="1">
    <source>
        <dbReference type="ARBA" id="ARBA00004801"/>
    </source>
</evidence>
<dbReference type="Proteomes" id="UP001168821">
    <property type="component" value="Unassembled WGS sequence"/>
</dbReference>
<evidence type="ECO:0000313" key="16">
    <source>
        <dbReference type="Proteomes" id="UP001168821"/>
    </source>
</evidence>
<reference evidence="15" key="1">
    <citation type="journal article" date="2023" name="G3 (Bethesda)">
        <title>Whole genome assemblies of Zophobas morio and Tenebrio molitor.</title>
        <authorList>
            <person name="Kaur S."/>
            <person name="Stinson S.A."/>
            <person name="diCenzo G.C."/>
        </authorList>
    </citation>
    <scope>NUCLEOTIDE SEQUENCE</scope>
    <source>
        <strain evidence="15">QUZm001</strain>
    </source>
</reference>
<dbReference type="Gene3D" id="3.30.1110.10">
    <property type="match status" value="1"/>
</dbReference>
<evidence type="ECO:0000256" key="7">
    <source>
        <dbReference type="ARBA" id="ARBA00022777"/>
    </source>
</evidence>
<keyword evidence="16" id="KW-1185">Reference proteome</keyword>
<dbReference type="GO" id="GO:0044209">
    <property type="term" value="P:AMP salvage"/>
    <property type="evidence" value="ECO:0007669"/>
    <property type="project" value="UniProtKB-UniRule"/>
</dbReference>
<evidence type="ECO:0000256" key="4">
    <source>
        <dbReference type="ARBA" id="ARBA00022679"/>
    </source>
</evidence>
<dbReference type="SUPFAM" id="SSF53613">
    <property type="entry name" value="Ribokinase-like"/>
    <property type="match status" value="1"/>
</dbReference>
<comment type="similarity">
    <text evidence="2 13">Belongs to the carbohydrate kinase PfkB family.</text>
</comment>
<dbReference type="InterPro" id="IPR001805">
    <property type="entry name" value="Adenokinase"/>
</dbReference>
<dbReference type="FunFam" id="3.40.1190.20:FF:000076">
    <property type="entry name" value="Adenosine kinase"/>
    <property type="match status" value="1"/>
</dbReference>
<evidence type="ECO:0000256" key="10">
    <source>
        <dbReference type="ARBA" id="ARBA00051362"/>
    </source>
</evidence>
<protein>
    <recommendedName>
        <fullName evidence="11 13">Adenosine kinase</fullName>
        <shortName evidence="13">AK</shortName>
        <ecNumber evidence="3 13">2.7.1.20</ecNumber>
    </recommendedName>
    <alternativeName>
        <fullName evidence="13">Adenosine 5'-phosphotransferase</fullName>
    </alternativeName>
</protein>
<comment type="caution">
    <text evidence="15">The sequence shown here is derived from an EMBL/GenBank/DDBJ whole genome shotgun (WGS) entry which is preliminary data.</text>
</comment>
<evidence type="ECO:0000256" key="13">
    <source>
        <dbReference type="RuleBase" id="RU368116"/>
    </source>
</evidence>
<evidence type="ECO:0000256" key="9">
    <source>
        <dbReference type="ARBA" id="ARBA00022842"/>
    </source>
</evidence>
<keyword evidence="8 13" id="KW-0067">ATP-binding</keyword>
<dbReference type="EMBL" id="JALNTZ010001435">
    <property type="protein sequence ID" value="KAJ3625377.1"/>
    <property type="molecule type" value="Genomic_DNA"/>
</dbReference>
<dbReference type="PANTHER" id="PTHR45769:SF3">
    <property type="entry name" value="ADENOSINE KINASE"/>
    <property type="match status" value="1"/>
</dbReference>
<keyword evidence="5 13" id="KW-0660">Purine salvage</keyword>